<gene>
    <name evidence="2" type="ORF">E2F48_12365</name>
</gene>
<evidence type="ECO:0000256" key="1">
    <source>
        <dbReference type="SAM" id="MobiDB-lite"/>
    </source>
</evidence>
<sequence length="305" mass="31606">MTSHDLLEVLVKKNEKTAPGFEEGVLAGIAAARGWAIPYVGAAYGWTKPRWDKGVQTASPMIQESMRKAATGVSTGYATVSPLIQERLDRVGPRITQVIDTTTPKVQETLGKAGPALTSARGKVVDGYIPALSYKLGEAADSASRSVAGATIPPSVASVVTRVTGDKKAARNAQKAFVAAGLQASKELKKRQQEQAKKGKGWLIVGIIAAAVTAGVAAWRASKPVEDPWKTPAPVTQSTPTPPSTTTTPVTPTTATTTTTGTETSGPDLTAASEQAKAANKKVKDAPVDLSDTAKHAAKPNDATS</sequence>
<protein>
    <submittedName>
        <fullName evidence="2">Uncharacterized protein</fullName>
    </submittedName>
</protein>
<dbReference type="Proteomes" id="UP000295411">
    <property type="component" value="Unassembled WGS sequence"/>
</dbReference>
<feature type="compositionally biased region" description="Basic and acidic residues" evidence="1">
    <location>
        <begin position="282"/>
        <end position="295"/>
    </location>
</feature>
<proteinExistence type="predicted"/>
<dbReference type="EMBL" id="SMTK01000004">
    <property type="protein sequence ID" value="TDK24616.1"/>
    <property type="molecule type" value="Genomic_DNA"/>
</dbReference>
<keyword evidence="3" id="KW-1185">Reference proteome</keyword>
<feature type="region of interest" description="Disordered" evidence="1">
    <location>
        <begin position="225"/>
        <end position="305"/>
    </location>
</feature>
<feature type="compositionally biased region" description="Low complexity" evidence="1">
    <location>
        <begin position="232"/>
        <end position="267"/>
    </location>
</feature>
<accession>A0A4R5TU92</accession>
<dbReference type="AlphaFoldDB" id="A0A4R5TU92"/>
<name>A0A4R5TU92_9MICC</name>
<organism evidence="2 3">
    <name type="scientific">Arthrobacter crusticola</name>
    <dbReference type="NCBI Taxonomy" id="2547960"/>
    <lineage>
        <taxon>Bacteria</taxon>
        <taxon>Bacillati</taxon>
        <taxon>Actinomycetota</taxon>
        <taxon>Actinomycetes</taxon>
        <taxon>Micrococcales</taxon>
        <taxon>Micrococcaceae</taxon>
        <taxon>Arthrobacter</taxon>
    </lineage>
</organism>
<comment type="caution">
    <text evidence="2">The sequence shown here is derived from an EMBL/GenBank/DDBJ whole genome shotgun (WGS) entry which is preliminary data.</text>
</comment>
<dbReference type="OrthoDB" id="4966877at2"/>
<evidence type="ECO:0000313" key="3">
    <source>
        <dbReference type="Proteomes" id="UP000295411"/>
    </source>
</evidence>
<reference evidence="2 3" key="1">
    <citation type="submission" date="2019-03" db="EMBL/GenBank/DDBJ databases">
        <title>Arthrobacter sp. nov., an bacterium isolated from biocrust in Mu Us Desert.</title>
        <authorList>
            <person name="Lixiong L."/>
        </authorList>
    </citation>
    <scope>NUCLEOTIDE SEQUENCE [LARGE SCALE GENOMIC DNA]</scope>
    <source>
        <strain evidence="2 3">SLN-3</strain>
    </source>
</reference>
<evidence type="ECO:0000313" key="2">
    <source>
        <dbReference type="EMBL" id="TDK24616.1"/>
    </source>
</evidence>
<dbReference type="RefSeq" id="WP_133404286.1">
    <property type="nucleotide sequence ID" value="NZ_SMTK01000004.1"/>
</dbReference>